<accession>A0A426V264</accession>
<gene>
    <name evidence="1" type="ORF">EIP75_22840</name>
</gene>
<protein>
    <submittedName>
        <fullName evidence="1">Uncharacterized protein</fullName>
    </submittedName>
</protein>
<dbReference type="EMBL" id="RSED01000032">
    <property type="protein sequence ID" value="RRS00952.1"/>
    <property type="molecule type" value="Genomic_DNA"/>
</dbReference>
<evidence type="ECO:0000313" key="1">
    <source>
        <dbReference type="EMBL" id="RRS00952.1"/>
    </source>
</evidence>
<comment type="caution">
    <text evidence="1">The sequence shown here is derived from an EMBL/GenBank/DDBJ whole genome shotgun (WGS) entry which is preliminary data.</text>
</comment>
<reference evidence="1 2" key="1">
    <citation type="submission" date="2018-12" db="EMBL/GenBank/DDBJ databases">
        <title>The whole draft genome of Aquabacterium sp. SJQ9.</title>
        <authorList>
            <person name="Sun L."/>
            <person name="Gao X."/>
            <person name="Chen W."/>
            <person name="Huang K."/>
        </authorList>
    </citation>
    <scope>NUCLEOTIDE SEQUENCE [LARGE SCALE GENOMIC DNA]</scope>
    <source>
        <strain evidence="1 2">SJQ9</strain>
    </source>
</reference>
<evidence type="ECO:0000313" key="2">
    <source>
        <dbReference type="Proteomes" id="UP000269265"/>
    </source>
</evidence>
<proteinExistence type="predicted"/>
<dbReference type="Proteomes" id="UP000269265">
    <property type="component" value="Unassembled WGS sequence"/>
</dbReference>
<dbReference type="RefSeq" id="WP_125245508.1">
    <property type="nucleotide sequence ID" value="NZ_RSED01000032.1"/>
</dbReference>
<keyword evidence="2" id="KW-1185">Reference proteome</keyword>
<sequence length="239" mass="26042">MSKAPAHPVLAALIIQLAWLPGGQPRAAEVLDSAAFYARHPGQLFRDTEPVDMTVGFLEGQETPYQTWEGLVAGKKVYVELHGTQLKVKVGPRWIERSLQGAIRMPAEAMTALDARGTELYVRAGAAGRPSVLCLESLRPDAQQAVPLRSVYVVPNLLSPSARLYQLPALYAACRGLAQTEGRPGEVEAPVWTPADQSKPKGFAIRYHRLVKRGFMPTGLTFSAVSVGDQLDEFRVSKP</sequence>
<dbReference type="AlphaFoldDB" id="A0A426V264"/>
<name>A0A426V264_9BURK</name>
<organism evidence="1 2">
    <name type="scientific">Aquabacterium soli</name>
    <dbReference type="NCBI Taxonomy" id="2493092"/>
    <lineage>
        <taxon>Bacteria</taxon>
        <taxon>Pseudomonadati</taxon>
        <taxon>Pseudomonadota</taxon>
        <taxon>Betaproteobacteria</taxon>
        <taxon>Burkholderiales</taxon>
        <taxon>Aquabacterium</taxon>
    </lineage>
</organism>